<organism evidence="11 12">
    <name type="scientific">Schinkia azotoformans MEV2011</name>
    <dbReference type="NCBI Taxonomy" id="1348973"/>
    <lineage>
        <taxon>Bacteria</taxon>
        <taxon>Bacillati</taxon>
        <taxon>Bacillota</taxon>
        <taxon>Bacilli</taxon>
        <taxon>Bacillales</taxon>
        <taxon>Bacillaceae</taxon>
        <taxon>Calidifontibacillus/Schinkia group</taxon>
        <taxon>Schinkia</taxon>
    </lineage>
</organism>
<evidence type="ECO:0000256" key="5">
    <source>
        <dbReference type="ARBA" id="ARBA00022692"/>
    </source>
</evidence>
<dbReference type="Gene3D" id="1.20.1740.10">
    <property type="entry name" value="Amino acid/polyamine transporter I"/>
    <property type="match status" value="1"/>
</dbReference>
<reference evidence="11 12" key="1">
    <citation type="submission" date="2014-04" db="EMBL/GenBank/DDBJ databases">
        <title>Draft genome sequence of Bacillus azotoformans MEV2011, a (co-) denitrifying strain unable to grow in the presence of oxygen.</title>
        <authorList>
            <person name="Nielsen M."/>
            <person name="Schreiber L."/>
            <person name="Finster K."/>
            <person name="Schramm A."/>
        </authorList>
    </citation>
    <scope>NUCLEOTIDE SEQUENCE [LARGE SCALE GENOMIC DNA]</scope>
    <source>
        <strain evidence="11 12">MEV2011</strain>
    </source>
</reference>
<dbReference type="GO" id="GO:0006865">
    <property type="term" value="P:amino acid transport"/>
    <property type="evidence" value="ECO:0007669"/>
    <property type="project" value="UniProtKB-KW"/>
</dbReference>
<dbReference type="PATRIC" id="fig|1348973.3.peg.1868"/>
<feature type="transmembrane region" description="Helical" evidence="9">
    <location>
        <begin position="331"/>
        <end position="352"/>
    </location>
</feature>
<protein>
    <submittedName>
        <fullName evidence="11">Amino acid/polyamine/organocation transporter, APC superfamily</fullName>
    </submittedName>
</protein>
<evidence type="ECO:0000256" key="1">
    <source>
        <dbReference type="ARBA" id="ARBA00004651"/>
    </source>
</evidence>
<name>A0A072NZP3_SCHAZ</name>
<evidence type="ECO:0000256" key="4">
    <source>
        <dbReference type="ARBA" id="ARBA00022475"/>
    </source>
</evidence>
<dbReference type="GO" id="GO:0005886">
    <property type="term" value="C:plasma membrane"/>
    <property type="evidence" value="ECO:0007669"/>
    <property type="project" value="UniProtKB-SubCell"/>
</dbReference>
<keyword evidence="6" id="KW-0029">Amino-acid transport</keyword>
<dbReference type="AlphaFoldDB" id="A0A072NZP3"/>
<feature type="transmembrane region" description="Helical" evidence="9">
    <location>
        <begin position="39"/>
        <end position="59"/>
    </location>
</feature>
<feature type="transmembrane region" description="Helical" evidence="9">
    <location>
        <begin position="358"/>
        <end position="378"/>
    </location>
</feature>
<evidence type="ECO:0000313" key="12">
    <source>
        <dbReference type="Proteomes" id="UP000027936"/>
    </source>
</evidence>
<feature type="transmembrane region" description="Helical" evidence="9">
    <location>
        <begin position="239"/>
        <end position="258"/>
    </location>
</feature>
<dbReference type="Pfam" id="PF00324">
    <property type="entry name" value="AA_permease"/>
    <property type="match status" value="1"/>
</dbReference>
<evidence type="ECO:0000256" key="8">
    <source>
        <dbReference type="ARBA" id="ARBA00023136"/>
    </source>
</evidence>
<feature type="transmembrane region" description="Helical" evidence="9">
    <location>
        <begin position="428"/>
        <end position="446"/>
    </location>
</feature>
<gene>
    <name evidence="11" type="ORF">M670_01916</name>
</gene>
<feature type="transmembrane region" description="Helical" evidence="9">
    <location>
        <begin position="16"/>
        <end position="33"/>
    </location>
</feature>
<keyword evidence="8 9" id="KW-0472">Membrane</keyword>
<dbReference type="PANTHER" id="PTHR43495:SF4">
    <property type="entry name" value="AROMATIC AMINO ACID TRANSPORT PROTEIN AROP"/>
    <property type="match status" value="1"/>
</dbReference>
<evidence type="ECO:0000256" key="9">
    <source>
        <dbReference type="SAM" id="Phobius"/>
    </source>
</evidence>
<feature type="transmembrane region" description="Helical" evidence="9">
    <location>
        <begin position="399"/>
        <end position="422"/>
    </location>
</feature>
<sequence>MGENQELKRNLKNRHIQLIALGGAVGTGLFYGSAATIELVGPAVMLSYALGGFFIYLVMRCMGEMTVHTPVSGAFSTFAYKYWGDMAGFISGWNYWFCYIAVSMAEITAVGIYVNYWFPDIPQWVSGFIMFVIITCINLIGVKTFGEIEFWGAIIKVIAVILMILFGLAIIFFGVGQGGESVGFANLTAEGGFLPNGLSGLLLSLVVVTFAFGGVELIGITAGEAENPDKTIPKAINQVLYRILIFYVGSMFVLVTLFPWNKIGLEGSPFVLIFDSLGIPAAAHILNFIVLTATFSAYNSCLYSNARMLFGLAEQGNAPKFLRKVGKKTGVPTYCVLFSSAIVGISVILNAFLPGQVFGIVMSIAILAIIINWIMILITHNKFRKIIGPQDADRLLFKMPLYPISNYVTMGYLVILVVLMAFLPNFRISLYMAPIWLGILFIAYKVKSSRMNTNHHSENMEKIEEAN</sequence>
<feature type="transmembrane region" description="Helical" evidence="9">
    <location>
        <begin position="197"/>
        <end position="218"/>
    </location>
</feature>
<feature type="transmembrane region" description="Helical" evidence="9">
    <location>
        <begin position="124"/>
        <end position="142"/>
    </location>
</feature>
<evidence type="ECO:0000256" key="7">
    <source>
        <dbReference type="ARBA" id="ARBA00022989"/>
    </source>
</evidence>
<comment type="caution">
    <text evidence="11">The sequence shown here is derived from an EMBL/GenBank/DDBJ whole genome shotgun (WGS) entry which is preliminary data.</text>
</comment>
<dbReference type="EMBL" id="JJRY01000006">
    <property type="protein sequence ID" value="KEF38705.1"/>
    <property type="molecule type" value="Genomic_DNA"/>
</dbReference>
<evidence type="ECO:0000259" key="10">
    <source>
        <dbReference type="Pfam" id="PF00324"/>
    </source>
</evidence>
<keyword evidence="7 9" id="KW-1133">Transmembrane helix</keyword>
<feature type="transmembrane region" description="Helical" evidence="9">
    <location>
        <begin position="154"/>
        <end position="177"/>
    </location>
</feature>
<dbReference type="PANTHER" id="PTHR43495">
    <property type="entry name" value="GABA PERMEASE"/>
    <property type="match status" value="1"/>
</dbReference>
<dbReference type="FunFam" id="1.20.1740.10:FF:000001">
    <property type="entry name" value="Amino acid permease"/>
    <property type="match status" value="1"/>
</dbReference>
<keyword evidence="3" id="KW-0813">Transport</keyword>
<evidence type="ECO:0000256" key="3">
    <source>
        <dbReference type="ARBA" id="ARBA00022448"/>
    </source>
</evidence>
<dbReference type="OrthoDB" id="9780162at2"/>
<feature type="transmembrane region" description="Helical" evidence="9">
    <location>
        <begin position="278"/>
        <end position="298"/>
    </location>
</feature>
<evidence type="ECO:0000256" key="6">
    <source>
        <dbReference type="ARBA" id="ARBA00022970"/>
    </source>
</evidence>
<keyword evidence="4" id="KW-1003">Cell membrane</keyword>
<evidence type="ECO:0000313" key="11">
    <source>
        <dbReference type="EMBL" id="KEF38705.1"/>
    </source>
</evidence>
<dbReference type="PIRSF" id="PIRSF006060">
    <property type="entry name" value="AA_transporter"/>
    <property type="match status" value="1"/>
</dbReference>
<accession>A0A072NZP3</accession>
<dbReference type="InterPro" id="IPR004841">
    <property type="entry name" value="AA-permease/SLC12A_dom"/>
</dbReference>
<evidence type="ECO:0000256" key="2">
    <source>
        <dbReference type="ARBA" id="ARBA00008583"/>
    </source>
</evidence>
<dbReference type="GO" id="GO:0055085">
    <property type="term" value="P:transmembrane transport"/>
    <property type="evidence" value="ECO:0007669"/>
    <property type="project" value="InterPro"/>
</dbReference>
<dbReference type="Proteomes" id="UP000027936">
    <property type="component" value="Unassembled WGS sequence"/>
</dbReference>
<feature type="domain" description="Amino acid permease/ SLC12A" evidence="10">
    <location>
        <begin position="15"/>
        <end position="449"/>
    </location>
</feature>
<comment type="subcellular location">
    <subcellularLocation>
        <location evidence="1">Cell membrane</location>
        <topology evidence="1">Multi-pass membrane protein</topology>
    </subcellularLocation>
</comment>
<keyword evidence="5 9" id="KW-0812">Transmembrane</keyword>
<comment type="similarity">
    <text evidence="2">Belongs to the amino acid-polyamine-organocation (APC) superfamily. Amino acid transporter (AAT) (TC 2.A.3.1) family.</text>
</comment>
<dbReference type="RefSeq" id="WP_051678147.1">
    <property type="nucleotide sequence ID" value="NZ_JJRY01000006.1"/>
</dbReference>
<feature type="transmembrane region" description="Helical" evidence="9">
    <location>
        <begin position="96"/>
        <end position="118"/>
    </location>
</feature>
<proteinExistence type="inferred from homology"/>